<feature type="chain" id="PRO_5029789741" evidence="2">
    <location>
        <begin position="25"/>
        <end position="177"/>
    </location>
</feature>
<accession>A0A7J7JHP7</accession>
<dbReference type="AlphaFoldDB" id="A0A7J7JHP7"/>
<dbReference type="EMBL" id="VXIV02002413">
    <property type="protein sequence ID" value="KAF6025869.1"/>
    <property type="molecule type" value="Genomic_DNA"/>
</dbReference>
<keyword evidence="2" id="KW-0732">Signal</keyword>
<feature type="signal peptide" evidence="2">
    <location>
        <begin position="1"/>
        <end position="24"/>
    </location>
</feature>
<evidence type="ECO:0000256" key="1">
    <source>
        <dbReference type="ARBA" id="ARBA00023157"/>
    </source>
</evidence>
<comment type="caution">
    <text evidence="4">The sequence shown here is derived from an EMBL/GenBank/DDBJ whole genome shotgun (WGS) entry which is preliminary data.</text>
</comment>
<proteinExistence type="predicted"/>
<name>A0A7J7JHP7_BUGNE</name>
<feature type="domain" description="Peptidase M12B propeptide" evidence="3">
    <location>
        <begin position="60"/>
        <end position="125"/>
    </location>
</feature>
<keyword evidence="1" id="KW-1015">Disulfide bond</keyword>
<dbReference type="Pfam" id="PF01562">
    <property type="entry name" value="Pep_M12B_propep"/>
    <property type="match status" value="1"/>
</dbReference>
<dbReference type="OrthoDB" id="8855799at2759"/>
<keyword evidence="5" id="KW-1185">Reference proteome</keyword>
<protein>
    <submittedName>
        <fullName evidence="4">ADAM28</fullName>
    </submittedName>
</protein>
<dbReference type="InterPro" id="IPR002870">
    <property type="entry name" value="Peptidase_M12B_N"/>
</dbReference>
<reference evidence="4" key="1">
    <citation type="submission" date="2020-06" db="EMBL/GenBank/DDBJ databases">
        <title>Draft genome of Bugula neritina, a colonial animal packing powerful symbionts and potential medicines.</title>
        <authorList>
            <person name="Rayko M."/>
        </authorList>
    </citation>
    <scope>NUCLEOTIDE SEQUENCE [LARGE SCALE GENOMIC DNA]</scope>
    <source>
        <strain evidence="4">Kwan_BN1</strain>
    </source>
</reference>
<dbReference type="Proteomes" id="UP000593567">
    <property type="component" value="Unassembled WGS sequence"/>
</dbReference>
<sequence>MSYLWIRVNLAVSITLVMLTAALGKSLSKERTVANSTEKLPFDSNVIFTVPLVESVMGQHRQRFRRSDSSSKYIDVTLPTPSEDIVLRLASTKSLLVPGATFEIRSNNITTATPVRNDCYFQGKVLNTNESFAALSICNGLIGVFEYEGSQYSIEPFDVDSKPGEDNYHKLHSIKNE</sequence>
<dbReference type="PANTHER" id="PTHR11905:SF159">
    <property type="entry name" value="ADAM METALLOPROTEASE"/>
    <property type="match status" value="1"/>
</dbReference>
<evidence type="ECO:0000313" key="4">
    <source>
        <dbReference type="EMBL" id="KAF6025869.1"/>
    </source>
</evidence>
<evidence type="ECO:0000259" key="3">
    <source>
        <dbReference type="Pfam" id="PF01562"/>
    </source>
</evidence>
<evidence type="ECO:0000313" key="5">
    <source>
        <dbReference type="Proteomes" id="UP000593567"/>
    </source>
</evidence>
<evidence type="ECO:0000256" key="2">
    <source>
        <dbReference type="SAM" id="SignalP"/>
    </source>
</evidence>
<gene>
    <name evidence="4" type="ORF">EB796_015821</name>
</gene>
<organism evidence="4 5">
    <name type="scientific">Bugula neritina</name>
    <name type="common">Brown bryozoan</name>
    <name type="synonym">Sertularia neritina</name>
    <dbReference type="NCBI Taxonomy" id="10212"/>
    <lineage>
        <taxon>Eukaryota</taxon>
        <taxon>Metazoa</taxon>
        <taxon>Spiralia</taxon>
        <taxon>Lophotrochozoa</taxon>
        <taxon>Bryozoa</taxon>
        <taxon>Gymnolaemata</taxon>
        <taxon>Cheilostomatida</taxon>
        <taxon>Flustrina</taxon>
        <taxon>Buguloidea</taxon>
        <taxon>Bugulidae</taxon>
        <taxon>Bugula</taxon>
    </lineage>
</organism>
<dbReference type="PANTHER" id="PTHR11905">
    <property type="entry name" value="ADAM A DISINTEGRIN AND METALLOPROTEASE DOMAIN"/>
    <property type="match status" value="1"/>
</dbReference>